<feature type="compositionally biased region" description="Low complexity" evidence="7">
    <location>
        <begin position="1"/>
        <end position="13"/>
    </location>
</feature>
<dbReference type="PROSITE" id="PS00716">
    <property type="entry name" value="SIGMA70_2"/>
    <property type="match status" value="1"/>
</dbReference>
<dbReference type="InterPro" id="IPR050239">
    <property type="entry name" value="Sigma-70_RNA_pol_init_factors"/>
</dbReference>
<dbReference type="InterPro" id="IPR007627">
    <property type="entry name" value="RNA_pol_sigma70_r2"/>
</dbReference>
<proteinExistence type="inferred from homology"/>
<dbReference type="InterPro" id="IPR013325">
    <property type="entry name" value="RNA_pol_sigma_r2"/>
</dbReference>
<dbReference type="HAMAP" id="MF_00963">
    <property type="entry name" value="Sigma70_RpoD_SigA"/>
    <property type="match status" value="1"/>
</dbReference>
<dbReference type="Pfam" id="PF00140">
    <property type="entry name" value="Sigma70_r1_2"/>
    <property type="match status" value="1"/>
</dbReference>
<dbReference type="CDD" id="cd06171">
    <property type="entry name" value="Sigma70_r4"/>
    <property type="match status" value="1"/>
</dbReference>
<dbReference type="Gene3D" id="1.10.601.10">
    <property type="entry name" value="RNA Polymerase Primary Sigma Factor"/>
    <property type="match status" value="1"/>
</dbReference>
<evidence type="ECO:0000313" key="11">
    <source>
        <dbReference type="Proteomes" id="UP000622707"/>
    </source>
</evidence>
<feature type="region of interest" description="Sigma-70 factor domain-3" evidence="6">
    <location>
        <begin position="641"/>
        <end position="717"/>
    </location>
</feature>
<dbReference type="PANTHER" id="PTHR30603">
    <property type="entry name" value="RNA POLYMERASE SIGMA FACTOR RPO"/>
    <property type="match status" value="1"/>
</dbReference>
<feature type="region of interest" description="Sigma-70 factor domain-2" evidence="6">
    <location>
        <begin position="562"/>
        <end position="632"/>
    </location>
</feature>
<dbReference type="InterPro" id="IPR000943">
    <property type="entry name" value="RNA_pol_sigma70"/>
</dbReference>
<dbReference type="Pfam" id="PF04539">
    <property type="entry name" value="Sigma70_r3"/>
    <property type="match status" value="1"/>
</dbReference>
<keyword evidence="2 6" id="KW-0805">Transcription regulation</keyword>
<dbReference type="InterPro" id="IPR042189">
    <property type="entry name" value="RNA_pol_sigma_70_r1_1_sf"/>
</dbReference>
<evidence type="ECO:0000256" key="4">
    <source>
        <dbReference type="ARBA" id="ARBA00023125"/>
    </source>
</evidence>
<comment type="similarity">
    <text evidence="6">Belongs to the sigma-70 factor family. RpoD/SigA subfamily.</text>
</comment>
<comment type="function">
    <text evidence="6">Sigma factors are initiation factors that promote the attachment of RNA polymerase to specific initiation sites and are then released. This sigma factor is the primary sigma factor during exponential growth.</text>
</comment>
<keyword evidence="5 6" id="KW-0804">Transcription</keyword>
<dbReference type="InterPro" id="IPR012760">
    <property type="entry name" value="RNA_pol_sigma_RpoD_C"/>
</dbReference>
<dbReference type="Pfam" id="PF04546">
    <property type="entry name" value="Sigma70_ner"/>
    <property type="match status" value="1"/>
</dbReference>
<feature type="compositionally biased region" description="Basic and acidic residues" evidence="7">
    <location>
        <begin position="36"/>
        <end position="46"/>
    </location>
</feature>
<dbReference type="Gene3D" id="1.10.220.120">
    <property type="entry name" value="Sigma-70 factor, region 1.1"/>
    <property type="match status" value="1"/>
</dbReference>
<dbReference type="InterPro" id="IPR013324">
    <property type="entry name" value="RNA_pol_sigma_r3/r4-like"/>
</dbReference>
<evidence type="ECO:0000256" key="1">
    <source>
        <dbReference type="ARBA" id="ARBA00022490"/>
    </source>
</evidence>
<dbReference type="InterPro" id="IPR007127">
    <property type="entry name" value="RNA_pol_sigma_70_r1_1"/>
</dbReference>
<comment type="subunit">
    <text evidence="6">Interacts transiently with the RNA polymerase catalytic core.</text>
</comment>
<dbReference type="InterPro" id="IPR007624">
    <property type="entry name" value="RNA_pol_sigma70_r3"/>
</dbReference>
<sequence length="797" mass="88741">MPVQKSAKPAPAAKPDDRKPLKPTSPSADKAQLKVVKSDAKPESKSATKAAQPVPTKSPAKAEKASAKEETKKTVKAAAPAAEEPAKKKPGRPPKAAAEAESPAKGAAGAKRGRKPKAAEPAKAAAADDEVEDLGDVEADFEDSEPVVEEVAAVAEKAKPLRMKISKAKERALMKEFGLDETVLTEEEMLKRRQRLKMLIKLGKTRGYLTHAEISDHLPDKLVDAETLEVVVSMLNDMGVAVYEQTPDAETLLLTNTGPTAATEEEAEEEAEAALSTVDSEFGRTTDPVRMYMREMGTVELLTREGEIEIAKRIEGGLMAMMEAISASPATIAEILRLGAEIREGKIVISTIVDGFSNPNEADDYVAEEDFDEFDADDDDDGSGGSKALTRKLEELKAAALEKFDKIAGLFEKVHKAYDKDGWGSPAYTKCQHALSEELMTIRFTAKTIEKLCDMVRGQVDDIRKKERELRRIIVDKCGMPQETFVKEFPPNLLNLRWVEKQAAAAKPWSTVIQRNIPAIQELQQKLIDLQRQVVVPLHELKEINRRMNEGEASSREAKKEMIEANLRLVISIAKKYTNRGLQFLDLIQEGNIGLMKAVDKFEYRRGYKFSTYATWWIRQAITRSIADQARTIRIPVHMIETINKMNRISRQHLQEFGFEPDASILAAKMEIPEDKIRKIMKIAKEPISMETPIGDDDDSHLGDFIEDTGNTAPIEAAMQAGLRDVVKDILDSLTPREAKVLRMRFGIEMSTDHTLEEVGKQFDVTRERIRQIEAKALRKLKHPSRSDKLRSFIDTL</sequence>
<dbReference type="NCBIfam" id="TIGR02937">
    <property type="entry name" value="sigma70-ECF"/>
    <property type="match status" value="1"/>
</dbReference>
<evidence type="ECO:0000256" key="7">
    <source>
        <dbReference type="SAM" id="MobiDB-lite"/>
    </source>
</evidence>
<feature type="region of interest" description="Sigma-70 factor domain-4" evidence="6">
    <location>
        <begin position="730"/>
        <end position="783"/>
    </location>
</feature>
<dbReference type="Proteomes" id="UP000622707">
    <property type="component" value="Unassembled WGS sequence"/>
</dbReference>
<dbReference type="PRINTS" id="PR00046">
    <property type="entry name" value="SIGMA70FCT"/>
</dbReference>
<feature type="short sequence motif" description="Interaction with polymerase core subunit RpoC" evidence="6">
    <location>
        <begin position="586"/>
        <end position="589"/>
    </location>
</feature>
<dbReference type="RefSeq" id="WP_201692726.1">
    <property type="nucleotide sequence ID" value="NZ_JAEQND010000015.1"/>
</dbReference>
<dbReference type="NCBIfam" id="TIGR02393">
    <property type="entry name" value="RpoD_Cterm"/>
    <property type="match status" value="1"/>
</dbReference>
<reference evidence="10 11" key="1">
    <citation type="journal article" date="2017" name="Int. J. Syst. Evol. Microbiol.">
        <title>Ramlibacter alkalitolerans sp. nov., alkali-tolerant bacterium isolated from soil of ginseng.</title>
        <authorList>
            <person name="Lee D.H."/>
            <person name="Cha C.J."/>
        </authorList>
    </citation>
    <scope>NUCLEOTIDE SEQUENCE [LARGE SCALE GENOMIC DNA]</scope>
    <source>
        <strain evidence="10 11">KACC 19305</strain>
    </source>
</reference>
<dbReference type="InterPro" id="IPR028630">
    <property type="entry name" value="Sigma70_RpoD"/>
</dbReference>
<feature type="compositionally biased region" description="Basic and acidic residues" evidence="7">
    <location>
        <begin position="60"/>
        <end position="73"/>
    </location>
</feature>
<dbReference type="Gene3D" id="1.10.10.10">
    <property type="entry name" value="Winged helix-like DNA-binding domain superfamily/Winged helix DNA-binding domain"/>
    <property type="match status" value="2"/>
</dbReference>
<dbReference type="SUPFAM" id="SSF88946">
    <property type="entry name" value="Sigma2 domain of RNA polymerase sigma factors"/>
    <property type="match status" value="1"/>
</dbReference>
<dbReference type="PROSITE" id="PS00715">
    <property type="entry name" value="SIGMA70_1"/>
    <property type="match status" value="1"/>
</dbReference>
<feature type="DNA-binding region" description="H-T-H motif" evidence="6">
    <location>
        <begin position="756"/>
        <end position="775"/>
    </location>
</feature>
<keyword evidence="3 6" id="KW-0731">Sigma factor</keyword>
<dbReference type="InterPro" id="IPR007630">
    <property type="entry name" value="RNA_pol_sigma70_r4"/>
</dbReference>
<dbReference type="Pfam" id="PF04545">
    <property type="entry name" value="Sigma70_r4"/>
    <property type="match status" value="1"/>
</dbReference>
<evidence type="ECO:0000256" key="2">
    <source>
        <dbReference type="ARBA" id="ARBA00023015"/>
    </source>
</evidence>
<gene>
    <name evidence="6 10" type="primary">rpoD</name>
    <name evidence="10" type="ORF">JI746_23555</name>
</gene>
<dbReference type="SUPFAM" id="SSF88659">
    <property type="entry name" value="Sigma3 and sigma4 domains of RNA polymerase sigma factors"/>
    <property type="match status" value="2"/>
</dbReference>
<feature type="region of interest" description="Disordered" evidence="7">
    <location>
        <begin position="1"/>
        <end position="132"/>
    </location>
</feature>
<evidence type="ECO:0000259" key="9">
    <source>
        <dbReference type="PROSITE" id="PS00716"/>
    </source>
</evidence>
<feature type="domain" description="RNA polymerase sigma-70" evidence="8">
    <location>
        <begin position="586"/>
        <end position="599"/>
    </location>
</feature>
<dbReference type="Pfam" id="PF03979">
    <property type="entry name" value="Sigma70_r1_1"/>
    <property type="match status" value="1"/>
</dbReference>
<feature type="compositionally biased region" description="Low complexity" evidence="7">
    <location>
        <begin position="94"/>
        <end position="110"/>
    </location>
</feature>
<evidence type="ECO:0000259" key="8">
    <source>
        <dbReference type="PROSITE" id="PS00715"/>
    </source>
</evidence>
<dbReference type="InterPro" id="IPR009042">
    <property type="entry name" value="RNA_pol_sigma70_r1_2"/>
</dbReference>
<comment type="subcellular location">
    <subcellularLocation>
        <location evidence="6">Cytoplasm</location>
    </subcellularLocation>
</comment>
<feature type="domain" description="RNA polymerase sigma-70" evidence="9">
    <location>
        <begin position="755"/>
        <end position="781"/>
    </location>
</feature>
<comment type="caution">
    <text evidence="10">The sequence shown here is derived from an EMBL/GenBank/DDBJ whole genome shotgun (WGS) entry which is preliminary data.</text>
</comment>
<protein>
    <recommendedName>
        <fullName evidence="6">RNA polymerase sigma factor RpoD</fullName>
    </recommendedName>
    <alternativeName>
        <fullName evidence="6">Sigma-70</fullName>
    </alternativeName>
</protein>
<evidence type="ECO:0000256" key="5">
    <source>
        <dbReference type="ARBA" id="ARBA00023163"/>
    </source>
</evidence>
<accession>A0ABS1JV76</accession>
<keyword evidence="1 6" id="KW-0963">Cytoplasm</keyword>
<dbReference type="InterPro" id="IPR007631">
    <property type="entry name" value="RNA_pol_sigma_70_non-ess"/>
</dbReference>
<keyword evidence="11" id="KW-1185">Reference proteome</keyword>
<dbReference type="PANTHER" id="PTHR30603:SF60">
    <property type="entry name" value="RNA POLYMERASE SIGMA FACTOR RPOD"/>
    <property type="match status" value="1"/>
</dbReference>
<dbReference type="NCBIfam" id="NF004208">
    <property type="entry name" value="PRK05658.1"/>
    <property type="match status" value="1"/>
</dbReference>
<dbReference type="Pfam" id="PF04542">
    <property type="entry name" value="Sigma70_r2"/>
    <property type="match status" value="1"/>
</dbReference>
<evidence type="ECO:0000256" key="3">
    <source>
        <dbReference type="ARBA" id="ARBA00023082"/>
    </source>
</evidence>
<dbReference type="EMBL" id="JAEQND010000015">
    <property type="protein sequence ID" value="MBL0428102.1"/>
    <property type="molecule type" value="Genomic_DNA"/>
</dbReference>
<evidence type="ECO:0000256" key="6">
    <source>
        <dbReference type="HAMAP-Rule" id="MF_00963"/>
    </source>
</evidence>
<dbReference type="InterPro" id="IPR036388">
    <property type="entry name" value="WH-like_DNA-bd_sf"/>
</dbReference>
<dbReference type="InterPro" id="IPR014284">
    <property type="entry name" value="RNA_pol_sigma-70_dom"/>
</dbReference>
<name>A0ABS1JV76_9BURK</name>
<keyword evidence="4 6" id="KW-0238">DNA-binding</keyword>
<organism evidence="10 11">
    <name type="scientific">Ramlibacter alkalitolerans</name>
    <dbReference type="NCBI Taxonomy" id="2039631"/>
    <lineage>
        <taxon>Bacteria</taxon>
        <taxon>Pseudomonadati</taxon>
        <taxon>Pseudomonadota</taxon>
        <taxon>Betaproteobacteria</taxon>
        <taxon>Burkholderiales</taxon>
        <taxon>Comamonadaceae</taxon>
        <taxon>Ramlibacter</taxon>
    </lineage>
</organism>
<evidence type="ECO:0000313" key="10">
    <source>
        <dbReference type="EMBL" id="MBL0428102.1"/>
    </source>
</evidence>